<feature type="compositionally biased region" description="Low complexity" evidence="2">
    <location>
        <begin position="384"/>
        <end position="405"/>
    </location>
</feature>
<evidence type="ECO:0000256" key="2">
    <source>
        <dbReference type="SAM" id="MobiDB-lite"/>
    </source>
</evidence>
<feature type="compositionally biased region" description="Basic and acidic residues" evidence="2">
    <location>
        <begin position="186"/>
        <end position="198"/>
    </location>
</feature>
<feature type="compositionally biased region" description="Basic residues" evidence="2">
    <location>
        <begin position="163"/>
        <end position="175"/>
    </location>
</feature>
<sequence length="497" mass="56455">MSGKPIPFQYSSTPPPKETARDRRDHYEKSRGKLVEPLDKEPRKKRTLQSEAPSMSSTITMAKIQEVNSSEEEHIQKEIDNEQLQSQTPTPIPEPSCDEGKQRAEPACDLMRDPNDSDPSSDKSPLEPDIAKKKKSRKKKPKDSDSDDSGDNSDPSSSDNDRRRKKHKKRKHRRCHSDSEDDSDSNEDRVKRGTKLQDPDTFDGSNPEKLSSFLFQCALMFKSKPKTFKNNRSKIYYALSFLRGTAPENFEPAVMADYPSREATPLFLLHWEEFVYELKENFGPVDTEEDAEEDLEDLKMGSNHHATKYFIAFAKYKARTQFNDRGYYRMVKNVLSDRILDNLAKMWPKPKIYESLCQVVLQIDQRYWQTPHEESRCKARWGPTTSSMSTSNNNANSSNKSGSKSNKSRTPDNSKSKTTTVTVTNTSRCIDMGLCIVCGLKGHIAKDCNKARWNNNQASGFRSNNHPAPKARASNTEEKPNTDDKAKAKDSASGSKN</sequence>
<reference evidence="4 5" key="1">
    <citation type="submission" date="2014-06" db="EMBL/GenBank/DDBJ databases">
        <title>Evolutionary Origins and Diversification of the Mycorrhizal Mutualists.</title>
        <authorList>
            <consortium name="DOE Joint Genome Institute"/>
            <consortium name="Mycorrhizal Genomics Consortium"/>
            <person name="Kohler A."/>
            <person name="Kuo A."/>
            <person name="Nagy L.G."/>
            <person name="Floudas D."/>
            <person name="Copeland A."/>
            <person name="Barry K.W."/>
            <person name="Cichocki N."/>
            <person name="Veneault-Fourrey C."/>
            <person name="LaButti K."/>
            <person name="Lindquist E.A."/>
            <person name="Lipzen A."/>
            <person name="Lundell T."/>
            <person name="Morin E."/>
            <person name="Murat C."/>
            <person name="Riley R."/>
            <person name="Ohm R."/>
            <person name="Sun H."/>
            <person name="Tunlid A."/>
            <person name="Henrissat B."/>
            <person name="Grigoriev I.V."/>
            <person name="Hibbett D.S."/>
            <person name="Martin F."/>
        </authorList>
    </citation>
    <scope>NUCLEOTIDE SEQUENCE [LARGE SCALE GENOMIC DNA]</scope>
    <source>
        <strain evidence="4 5">SS14</strain>
    </source>
</reference>
<feature type="compositionally biased region" description="Polar residues" evidence="2">
    <location>
        <begin position="49"/>
        <end position="60"/>
    </location>
</feature>
<dbReference type="GO" id="GO:0003676">
    <property type="term" value="F:nucleic acid binding"/>
    <property type="evidence" value="ECO:0007669"/>
    <property type="project" value="InterPro"/>
</dbReference>
<evidence type="ECO:0000259" key="3">
    <source>
        <dbReference type="PROSITE" id="PS50158"/>
    </source>
</evidence>
<organism evidence="4 5">
    <name type="scientific">Sphaerobolus stellatus (strain SS14)</name>
    <dbReference type="NCBI Taxonomy" id="990650"/>
    <lineage>
        <taxon>Eukaryota</taxon>
        <taxon>Fungi</taxon>
        <taxon>Dikarya</taxon>
        <taxon>Basidiomycota</taxon>
        <taxon>Agaricomycotina</taxon>
        <taxon>Agaricomycetes</taxon>
        <taxon>Phallomycetidae</taxon>
        <taxon>Geastrales</taxon>
        <taxon>Sphaerobolaceae</taxon>
        <taxon>Sphaerobolus</taxon>
    </lineage>
</organism>
<feature type="region of interest" description="Disordered" evidence="2">
    <location>
        <begin position="1"/>
        <end position="207"/>
    </location>
</feature>
<dbReference type="AlphaFoldDB" id="A0A0C9UHX8"/>
<feature type="compositionally biased region" description="Basic residues" evidence="2">
    <location>
        <begin position="132"/>
        <end position="141"/>
    </location>
</feature>
<evidence type="ECO:0000313" key="4">
    <source>
        <dbReference type="EMBL" id="KIJ34454.1"/>
    </source>
</evidence>
<name>A0A0C9UHX8_SPHS4</name>
<evidence type="ECO:0000313" key="5">
    <source>
        <dbReference type="Proteomes" id="UP000054279"/>
    </source>
</evidence>
<feature type="region of interest" description="Disordered" evidence="2">
    <location>
        <begin position="374"/>
        <end position="421"/>
    </location>
</feature>
<keyword evidence="1" id="KW-0862">Zinc</keyword>
<feature type="compositionally biased region" description="Basic and acidic residues" evidence="2">
    <location>
        <begin position="98"/>
        <end position="131"/>
    </location>
</feature>
<dbReference type="OrthoDB" id="2691415at2759"/>
<dbReference type="InterPro" id="IPR032567">
    <property type="entry name" value="RTL1-rel"/>
</dbReference>
<keyword evidence="1" id="KW-0863">Zinc-finger</keyword>
<dbReference type="PANTHER" id="PTHR15503">
    <property type="entry name" value="LDOC1 RELATED"/>
    <property type="match status" value="1"/>
</dbReference>
<protein>
    <recommendedName>
        <fullName evidence="3">CCHC-type domain-containing protein</fullName>
    </recommendedName>
</protein>
<gene>
    <name evidence="4" type="ORF">M422DRAFT_263415</name>
</gene>
<accession>A0A0C9UHX8</accession>
<evidence type="ECO:0000256" key="1">
    <source>
        <dbReference type="PROSITE-ProRule" id="PRU00047"/>
    </source>
</evidence>
<dbReference type="InterPro" id="IPR001878">
    <property type="entry name" value="Znf_CCHC"/>
</dbReference>
<dbReference type="GO" id="GO:0008270">
    <property type="term" value="F:zinc ion binding"/>
    <property type="evidence" value="ECO:0007669"/>
    <property type="project" value="UniProtKB-KW"/>
</dbReference>
<feature type="domain" description="CCHC-type" evidence="3">
    <location>
        <begin position="435"/>
        <end position="448"/>
    </location>
</feature>
<feature type="compositionally biased region" description="Basic and acidic residues" evidence="2">
    <location>
        <begin position="475"/>
        <end position="490"/>
    </location>
</feature>
<dbReference type="HOGENOM" id="CLU_026031_1_0_1"/>
<feature type="region of interest" description="Disordered" evidence="2">
    <location>
        <begin position="457"/>
        <end position="497"/>
    </location>
</feature>
<dbReference type="Proteomes" id="UP000054279">
    <property type="component" value="Unassembled WGS sequence"/>
</dbReference>
<feature type="compositionally biased region" description="Basic and acidic residues" evidence="2">
    <location>
        <begin position="71"/>
        <end position="80"/>
    </location>
</feature>
<dbReference type="PROSITE" id="PS50158">
    <property type="entry name" value="ZF_CCHC"/>
    <property type="match status" value="1"/>
</dbReference>
<proteinExistence type="predicted"/>
<keyword evidence="5" id="KW-1185">Reference proteome</keyword>
<feature type="compositionally biased region" description="Polar residues" evidence="2">
    <location>
        <begin position="457"/>
        <end position="466"/>
    </location>
</feature>
<dbReference type="PANTHER" id="PTHR15503:SF22">
    <property type="entry name" value="TRANSPOSON TY3-I GAG POLYPROTEIN"/>
    <property type="match status" value="1"/>
</dbReference>
<dbReference type="EMBL" id="KN837199">
    <property type="protein sequence ID" value="KIJ34454.1"/>
    <property type="molecule type" value="Genomic_DNA"/>
</dbReference>
<feature type="compositionally biased region" description="Basic and acidic residues" evidence="2">
    <location>
        <begin position="18"/>
        <end position="42"/>
    </location>
</feature>
<keyword evidence="1" id="KW-0479">Metal-binding</keyword>